<accession>A0ABP7JRI9</accession>
<protein>
    <submittedName>
        <fullName evidence="1">Uncharacterized protein</fullName>
    </submittedName>
</protein>
<organism evidence="1 2">
    <name type="scientific">Amycolatopsis tucumanensis</name>
    <dbReference type="NCBI Taxonomy" id="401106"/>
    <lineage>
        <taxon>Bacteria</taxon>
        <taxon>Bacillati</taxon>
        <taxon>Actinomycetota</taxon>
        <taxon>Actinomycetes</taxon>
        <taxon>Pseudonocardiales</taxon>
        <taxon>Pseudonocardiaceae</taxon>
        <taxon>Amycolatopsis</taxon>
    </lineage>
</organism>
<gene>
    <name evidence="1" type="ORF">GCM10022380_81400</name>
</gene>
<keyword evidence="2" id="KW-1185">Reference proteome</keyword>
<evidence type="ECO:0000313" key="2">
    <source>
        <dbReference type="Proteomes" id="UP001501624"/>
    </source>
</evidence>
<evidence type="ECO:0000313" key="1">
    <source>
        <dbReference type="EMBL" id="GAA3851091.1"/>
    </source>
</evidence>
<reference evidence="2" key="1">
    <citation type="journal article" date="2019" name="Int. J. Syst. Evol. Microbiol.">
        <title>The Global Catalogue of Microorganisms (GCM) 10K type strain sequencing project: providing services to taxonomists for standard genome sequencing and annotation.</title>
        <authorList>
            <consortium name="The Broad Institute Genomics Platform"/>
            <consortium name="The Broad Institute Genome Sequencing Center for Infectious Disease"/>
            <person name="Wu L."/>
            <person name="Ma J."/>
        </authorList>
    </citation>
    <scope>NUCLEOTIDE SEQUENCE [LARGE SCALE GENOMIC DNA]</scope>
    <source>
        <strain evidence="2">JCM 17017</strain>
    </source>
</reference>
<comment type="caution">
    <text evidence="1">The sequence shown here is derived from an EMBL/GenBank/DDBJ whole genome shotgun (WGS) entry which is preliminary data.</text>
</comment>
<name>A0ABP7JRI9_9PSEU</name>
<sequence>MLPDVISEDEAQALLAPHLSKLAEVCAAGLPSWEALPPEQTMKQSKLSRATWISAAMAAKARELFDSEPGVDVCEKRGFLTLTFSGRLVVRFKKFSGRNLRTSGIQTLQRQAFESQQLSLDGLTVTTLVAGYLLDKLEQEYARLAIVCPFNGDNLWEINLQIPGAGDATVVPIGPKPTPLPAVVVESAHKKKTSEEQE</sequence>
<dbReference type="EMBL" id="BAABCM010000019">
    <property type="protein sequence ID" value="GAA3851091.1"/>
    <property type="molecule type" value="Genomic_DNA"/>
</dbReference>
<dbReference type="Proteomes" id="UP001501624">
    <property type="component" value="Unassembled WGS sequence"/>
</dbReference>
<proteinExistence type="predicted"/>